<dbReference type="AlphaFoldDB" id="A0A0S3SQP2"/>
<feature type="non-terminal residue" evidence="1">
    <location>
        <position position="72"/>
    </location>
</feature>
<dbReference type="Proteomes" id="UP000291084">
    <property type="component" value="Chromosome 8"/>
</dbReference>
<reference evidence="1 2" key="1">
    <citation type="journal article" date="2015" name="Sci. Rep.">
        <title>The power of single molecule real-time sequencing technology in the de novo assembly of a eukaryotic genome.</title>
        <authorList>
            <person name="Sakai H."/>
            <person name="Naito K."/>
            <person name="Ogiso-Tanaka E."/>
            <person name="Takahashi Y."/>
            <person name="Iseki K."/>
            <person name="Muto C."/>
            <person name="Satou K."/>
            <person name="Teruya K."/>
            <person name="Shiroma A."/>
            <person name="Shimoji M."/>
            <person name="Hirano T."/>
            <person name="Itoh T."/>
            <person name="Kaga A."/>
            <person name="Tomooka N."/>
        </authorList>
    </citation>
    <scope>NUCLEOTIDE SEQUENCE [LARGE SCALE GENOMIC DNA]</scope>
    <source>
        <strain evidence="2">cv. Shumari</strain>
    </source>
</reference>
<keyword evidence="2" id="KW-1185">Reference proteome</keyword>
<sequence>MMIWIKARKGKYGAELRVNSSDSTRLIDCINGHKIQTCSEQFSILMSNSESLFLMPKIYCRKPFLLLPKFVA</sequence>
<organism evidence="1 2">
    <name type="scientific">Vigna angularis var. angularis</name>
    <dbReference type="NCBI Taxonomy" id="157739"/>
    <lineage>
        <taxon>Eukaryota</taxon>
        <taxon>Viridiplantae</taxon>
        <taxon>Streptophyta</taxon>
        <taxon>Embryophyta</taxon>
        <taxon>Tracheophyta</taxon>
        <taxon>Spermatophyta</taxon>
        <taxon>Magnoliopsida</taxon>
        <taxon>eudicotyledons</taxon>
        <taxon>Gunneridae</taxon>
        <taxon>Pentapetalae</taxon>
        <taxon>rosids</taxon>
        <taxon>fabids</taxon>
        <taxon>Fabales</taxon>
        <taxon>Fabaceae</taxon>
        <taxon>Papilionoideae</taxon>
        <taxon>50 kb inversion clade</taxon>
        <taxon>NPAAA clade</taxon>
        <taxon>indigoferoid/millettioid clade</taxon>
        <taxon>Phaseoleae</taxon>
        <taxon>Vigna</taxon>
    </lineage>
</organism>
<accession>A0A0S3SQP2</accession>
<dbReference type="EMBL" id="AP015041">
    <property type="protein sequence ID" value="BAT95114.1"/>
    <property type="molecule type" value="Genomic_DNA"/>
</dbReference>
<name>A0A0S3SQP2_PHAAN</name>
<evidence type="ECO:0000313" key="1">
    <source>
        <dbReference type="EMBL" id="BAT95114.1"/>
    </source>
</evidence>
<protein>
    <submittedName>
        <fullName evidence="1">Uncharacterized protein</fullName>
    </submittedName>
</protein>
<proteinExistence type="predicted"/>
<gene>
    <name evidence="1" type="primary">Vigan.08G177900</name>
    <name evidence="1" type="ORF">VIGAN_08177900</name>
</gene>
<evidence type="ECO:0000313" key="2">
    <source>
        <dbReference type="Proteomes" id="UP000291084"/>
    </source>
</evidence>